<dbReference type="AlphaFoldDB" id="A0AAW1SPD4"/>
<keyword evidence="1" id="KW-0175">Coiled coil</keyword>
<evidence type="ECO:0000313" key="4">
    <source>
        <dbReference type="Proteomes" id="UP001485043"/>
    </source>
</evidence>
<organism evidence="3 4">
    <name type="scientific">Apatococcus fuscideae</name>
    <dbReference type="NCBI Taxonomy" id="2026836"/>
    <lineage>
        <taxon>Eukaryota</taxon>
        <taxon>Viridiplantae</taxon>
        <taxon>Chlorophyta</taxon>
        <taxon>core chlorophytes</taxon>
        <taxon>Trebouxiophyceae</taxon>
        <taxon>Chlorellales</taxon>
        <taxon>Chlorellaceae</taxon>
        <taxon>Apatococcus</taxon>
    </lineage>
</organism>
<sequence length="369" mass="40989">MALVRTVYRLLQKTARDFSRASIPLTGVINTDLRSAKDGPQHLIRQHFRQQGVLLPASGSGDNIDVALDLLAQLQNQLQALQQTDKDTRQALTTWHRLIQKQQKLPHFNWEGACVAIEHGSQALYSLSQPPGSTFLFEDEADEQSQRIETQVEQTSTDLDRIAGEVQESLPADSRSQLEHLVKVVHGKLRYRFEPFEWVYDGLKPLLLPDVLQTQKGMSLSLAALYCCVARRIGLQLVPVPIYTTGGVKQASPAALHHASPAVAPEPLPWLLQLHQDDASSPSGLFVDPVKAAVLDEAAARELHPTLQQQDRPPFRAVLTFWAESARVAMVAHQRRGDGDAVALWMYQLMALDTQAEEWDAALPSNTTT</sequence>
<evidence type="ECO:0000256" key="1">
    <source>
        <dbReference type="SAM" id="Coils"/>
    </source>
</evidence>
<feature type="coiled-coil region" evidence="1">
    <location>
        <begin position="64"/>
        <end position="91"/>
    </location>
</feature>
<name>A0AAW1SPD4_9CHLO</name>
<dbReference type="Proteomes" id="UP001485043">
    <property type="component" value="Unassembled WGS sequence"/>
</dbReference>
<proteinExistence type="predicted"/>
<dbReference type="Pfam" id="PF13369">
    <property type="entry name" value="Transglut_core2"/>
    <property type="match status" value="1"/>
</dbReference>
<gene>
    <name evidence="3" type="ORF">WJX84_002173</name>
</gene>
<feature type="domain" description="Protein SirB1 N-terminal" evidence="2">
    <location>
        <begin position="154"/>
        <end position="241"/>
    </location>
</feature>
<evidence type="ECO:0000259" key="2">
    <source>
        <dbReference type="Pfam" id="PF13369"/>
    </source>
</evidence>
<keyword evidence="4" id="KW-1185">Reference proteome</keyword>
<evidence type="ECO:0000313" key="3">
    <source>
        <dbReference type="EMBL" id="KAK9849377.1"/>
    </source>
</evidence>
<dbReference type="InterPro" id="IPR032698">
    <property type="entry name" value="SirB1_N"/>
</dbReference>
<reference evidence="3 4" key="1">
    <citation type="journal article" date="2024" name="Nat. Commun.">
        <title>Phylogenomics reveals the evolutionary origins of lichenization in chlorophyte algae.</title>
        <authorList>
            <person name="Puginier C."/>
            <person name="Libourel C."/>
            <person name="Otte J."/>
            <person name="Skaloud P."/>
            <person name="Haon M."/>
            <person name="Grisel S."/>
            <person name="Petersen M."/>
            <person name="Berrin J.G."/>
            <person name="Delaux P.M."/>
            <person name="Dal Grande F."/>
            <person name="Keller J."/>
        </authorList>
    </citation>
    <scope>NUCLEOTIDE SEQUENCE [LARGE SCALE GENOMIC DNA]</scope>
    <source>
        <strain evidence="3 4">SAG 2523</strain>
    </source>
</reference>
<dbReference type="EMBL" id="JALJOV010001345">
    <property type="protein sequence ID" value="KAK9849377.1"/>
    <property type="molecule type" value="Genomic_DNA"/>
</dbReference>
<comment type="caution">
    <text evidence="3">The sequence shown here is derived from an EMBL/GenBank/DDBJ whole genome shotgun (WGS) entry which is preliminary data.</text>
</comment>
<protein>
    <recommendedName>
        <fullName evidence="2">Protein SirB1 N-terminal domain-containing protein</fullName>
    </recommendedName>
</protein>
<accession>A0AAW1SPD4</accession>